<dbReference type="EMBL" id="JAUNZN010000002">
    <property type="protein sequence ID" value="KAK4827255.1"/>
    <property type="molecule type" value="Genomic_DNA"/>
</dbReference>
<dbReference type="PROSITE" id="PS50234">
    <property type="entry name" value="VWFA"/>
    <property type="match status" value="6"/>
</dbReference>
<dbReference type="PRINTS" id="PR00453">
    <property type="entry name" value="VWFADOMAIN"/>
</dbReference>
<keyword evidence="6" id="KW-0325">Glycoprotein</keyword>
<evidence type="ECO:0000256" key="6">
    <source>
        <dbReference type="ARBA" id="ARBA00023180"/>
    </source>
</evidence>
<comment type="caution">
    <text evidence="8">The sequence shown here is derived from an EMBL/GenBank/DDBJ whole genome shotgun (WGS) entry which is preliminary data.</text>
</comment>
<reference evidence="8 9" key="1">
    <citation type="journal article" date="2023" name="J. Hered.">
        <title>Chromosome-level genome of the wood stork (Mycteria americana) provides insight into avian chromosome evolution.</title>
        <authorList>
            <person name="Flamio R. Jr."/>
            <person name="Ramstad K.M."/>
        </authorList>
    </citation>
    <scope>NUCLEOTIDE SEQUENCE [LARGE SCALE GENOMIC DNA]</scope>
    <source>
        <strain evidence="8">JAX WOST 10</strain>
    </source>
</reference>
<evidence type="ECO:0000259" key="7">
    <source>
        <dbReference type="PROSITE" id="PS50234"/>
    </source>
</evidence>
<dbReference type="InterPro" id="IPR002035">
    <property type="entry name" value="VWF_A"/>
</dbReference>
<dbReference type="GO" id="GO:0005581">
    <property type="term" value="C:collagen trimer"/>
    <property type="evidence" value="ECO:0007669"/>
    <property type="project" value="UniProtKB-KW"/>
</dbReference>
<evidence type="ECO:0000256" key="3">
    <source>
        <dbReference type="ARBA" id="ARBA00022729"/>
    </source>
</evidence>
<dbReference type="Pfam" id="PF00092">
    <property type="entry name" value="VWA"/>
    <property type="match status" value="5"/>
</dbReference>
<feature type="domain" description="VWFA" evidence="7">
    <location>
        <begin position="206"/>
        <end position="380"/>
    </location>
</feature>
<keyword evidence="3" id="KW-0732">Signal</keyword>
<accession>A0AAN7S3N0</accession>
<organism evidence="8 9">
    <name type="scientific">Mycteria americana</name>
    <name type="common">Wood stork</name>
    <dbReference type="NCBI Taxonomy" id="33587"/>
    <lineage>
        <taxon>Eukaryota</taxon>
        <taxon>Metazoa</taxon>
        <taxon>Chordata</taxon>
        <taxon>Craniata</taxon>
        <taxon>Vertebrata</taxon>
        <taxon>Euteleostomi</taxon>
        <taxon>Archelosauria</taxon>
        <taxon>Archosauria</taxon>
        <taxon>Dinosauria</taxon>
        <taxon>Saurischia</taxon>
        <taxon>Theropoda</taxon>
        <taxon>Coelurosauria</taxon>
        <taxon>Aves</taxon>
        <taxon>Neognathae</taxon>
        <taxon>Neoaves</taxon>
        <taxon>Aequornithes</taxon>
        <taxon>Ciconiiformes</taxon>
        <taxon>Ciconiidae</taxon>
        <taxon>Mycteria</taxon>
    </lineage>
</organism>
<dbReference type="FunFam" id="3.40.50.410:FF:000004">
    <property type="entry name" value="collagen alpha-6(VI) chain"/>
    <property type="match status" value="3"/>
</dbReference>
<keyword evidence="5" id="KW-0176">Collagen</keyword>
<feature type="domain" description="VWFA" evidence="7">
    <location>
        <begin position="3"/>
        <end position="177"/>
    </location>
</feature>
<keyword evidence="4" id="KW-0677">Repeat</keyword>
<feature type="domain" description="VWFA" evidence="7">
    <location>
        <begin position="601"/>
        <end position="780"/>
    </location>
</feature>
<feature type="domain" description="VWFA" evidence="7">
    <location>
        <begin position="401"/>
        <end position="576"/>
    </location>
</feature>
<feature type="domain" description="VWFA" evidence="7">
    <location>
        <begin position="984"/>
        <end position="1159"/>
    </location>
</feature>
<dbReference type="FunFam" id="3.40.50.410:FF:000001">
    <property type="entry name" value="Collagen, type XII, alpha 1"/>
    <property type="match status" value="1"/>
</dbReference>
<evidence type="ECO:0000256" key="1">
    <source>
        <dbReference type="ARBA" id="ARBA00004239"/>
    </source>
</evidence>
<feature type="non-terminal residue" evidence="8">
    <location>
        <position position="1390"/>
    </location>
</feature>
<dbReference type="PANTHER" id="PTHR24020">
    <property type="entry name" value="COLLAGEN ALPHA"/>
    <property type="match status" value="1"/>
</dbReference>
<evidence type="ECO:0000256" key="5">
    <source>
        <dbReference type="ARBA" id="ARBA00023119"/>
    </source>
</evidence>
<keyword evidence="9" id="KW-1185">Reference proteome</keyword>
<dbReference type="InterPro" id="IPR036465">
    <property type="entry name" value="vWFA_dom_sf"/>
</dbReference>
<sequence>MADIIFLVDGSWSIGTKNFKIMQDLLYTIVNGFDIGQDKIRVGMIQYSDVPYTEFLLNAYYNKNDILQKIQKLHYKGGGTKTGQSLQFMLENHFVASAGSRKEEGVPQIAVVLTKGQAEDNVQNPATAIKNAGITLYAIGVKGSALSELQEIASEPADKHVYEVEDFASLQGLSYSILQVLCTTLEEITGPATQVAHACRKATLADVVFLVDTSTSIGQENFQKVKNFLSTLVSSLDVGLDAIQVGLAQYSDETYQEFLLNQYLLKSDVLEQIENLLYKSGETYTGRALDFVSRVYFTEPAGSRAKDYVPQVAILITGGESNDEVELPARKLRNRGISLYIVGIGVQNTAELQQIASKPFGKYLYSAGSFDDLQDLSTRLLGNFCFAVESQIEAFAKQYADVIFLIDSTENMRPSTFGKVKHFISHIVRQLDVGLYKYRIGLAQFSGIGQVEFLLNTYENKEEVLDHIQHIIAFTGGSSKAGSALKFLQETFFMDGAGSRLSEGTPQVVVVITPPGSSNNIMEAAWMLEEVGVKVVSADAGYFEEEEKVRDSSSMTSQTYKGESIDLLQQSIVSDMEASLQKLYDLDPTGPAVCSSATVADIVFLVDESSKIGSKNFQLIRAFLLKIVNALDIGPSNVRVGLVLYSNEPRLEFTLDTFKDKLEILNYLQNLPYRGGQTYTGAAIEFLRKKVFTQEAGSRKKQGVQQIAVVITSGQSLDDYTEAASKLRRKGVTVYAVGIQNTTESSNLAKIVTSPPRKHVTALKFFLQLSNIGWKIKKQLCNEIGTKTFVVPLQLRSMKKVHGSSGATDLQFKNVQCLIEAVVNGSVIGVYKFQRSRIQLEASARPALHSKSFELCQAEIWCELGTLILTTDEPTAPLDRANLPMAKKALKGGEINLTVVGVNKASRAELEEITEGQERLLFAQSYDALPIKMLGNSASAMKMTGKNSLHFRGTNMLSFSTAVMQFKWFFPHSGPSVCSSQVADLVFLIDGSESISKSNFSVMKTFMLEVVDSFVISRDKVHVGVVQYSQEPQIEFSLNEFYTDTMVKEQINRIEQLQSSTFTGKGLRLVQSLFQPANGGRKSQGVSQNLVVITGGYSADRVEDAAMALRSDGIHVFAVGIGIINSFELLLIAGDARRVFTVENFDALKTIERSIVNQVCESEDLRSQDCDIDLSIAVDISRRMRPASTVLLKQKLQAFVPKLLLQMKLLPNTSCNAGSPVNIRFKFQVLAQTKQLIFDSDFQDYNEEIIQKFLDAQTTVDTYLNADFLQALEEKFFSVTTAKVKVLLIFSDGLDDSLEDLRKAADSLRFKGLDALLLVGLDNTQNLTELREVEFGRGFGYNEPLSVGFAEIANILQRNLDTVAERKCCKVVCKCLGENGDHGGQGSPGR</sequence>
<dbReference type="CDD" id="cd01472">
    <property type="entry name" value="vWA_collagen"/>
    <property type="match status" value="2"/>
</dbReference>
<dbReference type="SUPFAM" id="SSF53300">
    <property type="entry name" value="vWA-like"/>
    <property type="match status" value="6"/>
</dbReference>
<evidence type="ECO:0000256" key="2">
    <source>
        <dbReference type="ARBA" id="ARBA00022525"/>
    </source>
</evidence>
<protein>
    <recommendedName>
        <fullName evidence="7">VWFA domain-containing protein</fullName>
    </recommendedName>
</protein>
<proteinExistence type="predicted"/>
<dbReference type="PANTHER" id="PTHR24020:SF86">
    <property type="entry name" value="COLLAGEN, TYPE VI, ALPHA 4"/>
    <property type="match status" value="1"/>
</dbReference>
<dbReference type="GO" id="GO:0005576">
    <property type="term" value="C:extracellular region"/>
    <property type="evidence" value="ECO:0007669"/>
    <property type="project" value="UniProtKB-SubCell"/>
</dbReference>
<comment type="subcellular location">
    <subcellularLocation>
        <location evidence="1">Secreted</location>
        <location evidence="1">Extracellular space</location>
    </subcellularLocation>
</comment>
<evidence type="ECO:0000313" key="8">
    <source>
        <dbReference type="EMBL" id="KAK4827255.1"/>
    </source>
</evidence>
<dbReference type="InterPro" id="IPR050525">
    <property type="entry name" value="ECM_Assembly_Org"/>
</dbReference>
<name>A0AAN7S3N0_MYCAM</name>
<evidence type="ECO:0000313" key="9">
    <source>
        <dbReference type="Proteomes" id="UP001333110"/>
    </source>
</evidence>
<dbReference type="Proteomes" id="UP001333110">
    <property type="component" value="Unassembled WGS sequence"/>
</dbReference>
<dbReference type="SMART" id="SM00327">
    <property type="entry name" value="VWA"/>
    <property type="match status" value="6"/>
</dbReference>
<gene>
    <name evidence="8" type="ORF">QYF61_015702</name>
</gene>
<keyword evidence="2" id="KW-0964">Secreted</keyword>
<feature type="domain" description="VWFA" evidence="7">
    <location>
        <begin position="1173"/>
        <end position="1363"/>
    </location>
</feature>
<dbReference type="Gene3D" id="3.40.50.410">
    <property type="entry name" value="von Willebrand factor, type A domain"/>
    <property type="match status" value="6"/>
</dbReference>
<evidence type="ECO:0000256" key="4">
    <source>
        <dbReference type="ARBA" id="ARBA00022737"/>
    </source>
</evidence>